<dbReference type="Proteomes" id="UP001165393">
    <property type="component" value="Unassembled WGS sequence"/>
</dbReference>
<feature type="domain" description="Smr" evidence="2">
    <location>
        <begin position="94"/>
        <end position="174"/>
    </location>
</feature>
<feature type="region of interest" description="Disordered" evidence="1">
    <location>
        <begin position="1"/>
        <end position="22"/>
    </location>
</feature>
<dbReference type="SUPFAM" id="SSF160443">
    <property type="entry name" value="SMR domain-like"/>
    <property type="match status" value="1"/>
</dbReference>
<evidence type="ECO:0000256" key="1">
    <source>
        <dbReference type="SAM" id="MobiDB-lite"/>
    </source>
</evidence>
<name>A0AA41W8N0_9GAMM</name>
<dbReference type="Pfam" id="PF01713">
    <property type="entry name" value="Smr"/>
    <property type="match status" value="1"/>
</dbReference>
<accession>A0AA41W8N0</accession>
<keyword evidence="3" id="KW-0255">Endonuclease</keyword>
<evidence type="ECO:0000313" key="4">
    <source>
        <dbReference type="Proteomes" id="UP001165393"/>
    </source>
</evidence>
<dbReference type="Gene3D" id="3.30.1370.110">
    <property type="match status" value="1"/>
</dbReference>
<gene>
    <name evidence="3" type="primary">smrA</name>
    <name evidence="3" type="ORF">NAF29_12640</name>
</gene>
<organism evidence="3 4">
    <name type="scientific">Echinimonas agarilytica</name>
    <dbReference type="NCBI Taxonomy" id="1215918"/>
    <lineage>
        <taxon>Bacteria</taxon>
        <taxon>Pseudomonadati</taxon>
        <taxon>Pseudomonadota</taxon>
        <taxon>Gammaproteobacteria</taxon>
        <taxon>Alteromonadales</taxon>
        <taxon>Echinimonadaceae</taxon>
        <taxon>Echinimonas</taxon>
    </lineage>
</organism>
<dbReference type="PANTHER" id="PTHR35562:SF2">
    <property type="entry name" value="DNA ENDONUCLEASE SMRA-RELATED"/>
    <property type="match status" value="1"/>
</dbReference>
<dbReference type="EMBL" id="JAMQGP010000006">
    <property type="protein sequence ID" value="MCM2680507.1"/>
    <property type="molecule type" value="Genomic_DNA"/>
</dbReference>
<dbReference type="PANTHER" id="PTHR35562">
    <property type="entry name" value="DNA ENDONUCLEASE SMRA-RELATED"/>
    <property type="match status" value="1"/>
</dbReference>
<evidence type="ECO:0000259" key="2">
    <source>
        <dbReference type="PROSITE" id="PS50828"/>
    </source>
</evidence>
<comment type="caution">
    <text evidence="3">The sequence shown here is derived from an EMBL/GenBank/DDBJ whole genome shotgun (WGS) entry which is preliminary data.</text>
</comment>
<evidence type="ECO:0000313" key="3">
    <source>
        <dbReference type="EMBL" id="MCM2680507.1"/>
    </source>
</evidence>
<reference evidence="3 4" key="1">
    <citation type="journal article" date="2013" name="Antonie Van Leeuwenhoek">
        <title>Echinimonas agarilytica gen. nov., sp. nov., a new gammaproteobacterium isolated from the sea urchin Strongylocentrotus intermedius.</title>
        <authorList>
            <person name="Nedashkovskaya O.I."/>
            <person name="Stenkova A.M."/>
            <person name="Zhukova N.V."/>
            <person name="Van Trappen S."/>
            <person name="Lee J.S."/>
            <person name="Kim S.B."/>
        </authorList>
    </citation>
    <scope>NUCLEOTIDE SEQUENCE [LARGE SCALE GENOMIC DNA]</scope>
    <source>
        <strain evidence="3 4">KMM 6351</strain>
    </source>
</reference>
<dbReference type="NCBIfam" id="NF033154">
    <property type="entry name" value="endonuc_SmrA"/>
    <property type="match status" value="1"/>
</dbReference>
<dbReference type="RefSeq" id="WP_251261951.1">
    <property type="nucleotide sequence ID" value="NZ_JAMQGP010000006.1"/>
</dbReference>
<dbReference type="AlphaFoldDB" id="A0AA41W8N0"/>
<dbReference type="GO" id="GO:0004520">
    <property type="term" value="F:DNA endonuclease activity"/>
    <property type="evidence" value="ECO:0007669"/>
    <property type="project" value="TreeGrafter"/>
</dbReference>
<protein>
    <submittedName>
        <fullName evidence="3">DNA endonuclease SmrA</fullName>
    </submittedName>
</protein>
<keyword evidence="4" id="KW-1185">Reference proteome</keyword>
<sequence>MQDNDQFADFFDDVTPLEPTDKVPTLHRQLAREQALIRQQAAANSTSKDDDPISEDQEIELVDPMDMLSFQRPGVQHGVFRKLRLGHYDIHMTLDLHRHSVSDARLAVIRFVRQCLKQGERTAIIVHGIGHKSNPQAMLKSCINSWLPQLPNVLAFHSCNKLDGGLGAVYVMLSKSEEAKQKNRERFQQRRRFD</sequence>
<proteinExistence type="predicted"/>
<dbReference type="InterPro" id="IPR002625">
    <property type="entry name" value="Smr_dom"/>
</dbReference>
<dbReference type="InterPro" id="IPR036063">
    <property type="entry name" value="Smr_dom_sf"/>
</dbReference>
<dbReference type="InterPro" id="IPR047688">
    <property type="entry name" value="Endonuc_SmrA"/>
</dbReference>
<dbReference type="SMART" id="SM00463">
    <property type="entry name" value="SMR"/>
    <property type="match status" value="1"/>
</dbReference>
<dbReference type="PROSITE" id="PS50828">
    <property type="entry name" value="SMR"/>
    <property type="match status" value="1"/>
</dbReference>
<keyword evidence="3" id="KW-0378">Hydrolase</keyword>
<keyword evidence="3" id="KW-0540">Nuclease</keyword>